<organism evidence="2 3">
    <name type="scientific">Gordonia oryzae</name>
    <dbReference type="NCBI Taxonomy" id="2487349"/>
    <lineage>
        <taxon>Bacteria</taxon>
        <taxon>Bacillati</taxon>
        <taxon>Actinomycetota</taxon>
        <taxon>Actinomycetes</taxon>
        <taxon>Mycobacteriales</taxon>
        <taxon>Gordoniaceae</taxon>
        <taxon>Gordonia</taxon>
    </lineage>
</organism>
<dbReference type="AlphaFoldDB" id="A0A3N4GF13"/>
<reference evidence="2 3" key="1">
    <citation type="submission" date="2018-11" db="EMBL/GenBank/DDBJ databases">
        <title>Draft genome sequence of Gordonia sp. RS15-1S isolated from rice stems.</title>
        <authorList>
            <person name="Muangham S."/>
        </authorList>
    </citation>
    <scope>NUCLEOTIDE SEQUENCE [LARGE SCALE GENOMIC DNA]</scope>
    <source>
        <strain evidence="2 3">RS15-1S</strain>
    </source>
</reference>
<dbReference type="Proteomes" id="UP000267536">
    <property type="component" value="Unassembled WGS sequence"/>
</dbReference>
<evidence type="ECO:0000256" key="1">
    <source>
        <dbReference type="SAM" id="Phobius"/>
    </source>
</evidence>
<gene>
    <name evidence="2" type="ORF">EF294_12100</name>
</gene>
<keyword evidence="3" id="KW-1185">Reference proteome</keyword>
<dbReference type="RefSeq" id="WP_123929985.1">
    <property type="nucleotide sequence ID" value="NZ_JBPSDP010000007.1"/>
</dbReference>
<feature type="transmembrane region" description="Helical" evidence="1">
    <location>
        <begin position="67"/>
        <end position="86"/>
    </location>
</feature>
<proteinExistence type="predicted"/>
<dbReference type="OrthoDB" id="9983181at2"/>
<sequence length="125" mass="12581">MNPSVALLLCAVCVGTALWSLLGVTAVPSLAWPTRVTVIVAVAVIAWTAGGLVAWMIGVDAPARPGVFLGYAATAVGLAVVGLPAATTLGRPGAAVVRAVVLVLLAFVCWRAESVWLIGRPGIPG</sequence>
<protein>
    <submittedName>
        <fullName evidence="2">Uncharacterized protein</fullName>
    </submittedName>
</protein>
<comment type="caution">
    <text evidence="2">The sequence shown here is derived from an EMBL/GenBank/DDBJ whole genome shotgun (WGS) entry which is preliminary data.</text>
</comment>
<evidence type="ECO:0000313" key="3">
    <source>
        <dbReference type="Proteomes" id="UP000267536"/>
    </source>
</evidence>
<keyword evidence="1" id="KW-0812">Transmembrane</keyword>
<feature type="transmembrane region" description="Helical" evidence="1">
    <location>
        <begin position="92"/>
        <end position="110"/>
    </location>
</feature>
<name>A0A3N4GF13_9ACTN</name>
<keyword evidence="1" id="KW-0472">Membrane</keyword>
<keyword evidence="1" id="KW-1133">Transmembrane helix</keyword>
<dbReference type="EMBL" id="RKMH01000008">
    <property type="protein sequence ID" value="RPA59967.1"/>
    <property type="molecule type" value="Genomic_DNA"/>
</dbReference>
<accession>A0A3N4GF13</accession>
<feature type="transmembrane region" description="Helical" evidence="1">
    <location>
        <begin position="36"/>
        <end position="55"/>
    </location>
</feature>
<evidence type="ECO:0000313" key="2">
    <source>
        <dbReference type="EMBL" id="RPA59967.1"/>
    </source>
</evidence>